<dbReference type="Proteomes" id="UP000214684">
    <property type="component" value="Unassembled WGS sequence"/>
</dbReference>
<gene>
    <name evidence="1" type="ORF">B0A64_23520</name>
</gene>
<dbReference type="OrthoDB" id="4549891at2"/>
<dbReference type="AlphaFoldDB" id="A0A227NHG8"/>
<sequence length="172" mass="19574">MLNRSTNYPAILKNENITELAEEITKWIDENNYETYSLSIGYDRNDTNYNIAEELAERWQYNQTCVRVDGGFIITLVNWPETAASWLAQAKELNKDRPDAIAIISSISSGLAVLKRLADQQNWSASQTFCIFDDTETLQRYAAELSVHSGLKCIMKDGSRWIVDSVGLQQIK</sequence>
<reference evidence="1 2" key="1">
    <citation type="submission" date="2016-11" db="EMBL/GenBank/DDBJ databases">
        <title>Whole genomes of Flavobacteriaceae.</title>
        <authorList>
            <person name="Stine C."/>
            <person name="Li C."/>
            <person name="Tadesse D."/>
        </authorList>
    </citation>
    <scope>NUCLEOTIDE SEQUENCE [LARGE SCALE GENOMIC DNA]</scope>
    <source>
        <strain evidence="1 2">DSM 24704</strain>
    </source>
</reference>
<comment type="caution">
    <text evidence="1">The sequence shown here is derived from an EMBL/GenBank/DDBJ whole genome shotgun (WGS) entry which is preliminary data.</text>
</comment>
<accession>A0A227NHG8</accession>
<organism evidence="1 2">
    <name type="scientific">Flavobacterium araucananum</name>
    <dbReference type="NCBI Taxonomy" id="946678"/>
    <lineage>
        <taxon>Bacteria</taxon>
        <taxon>Pseudomonadati</taxon>
        <taxon>Bacteroidota</taxon>
        <taxon>Flavobacteriia</taxon>
        <taxon>Flavobacteriales</taxon>
        <taxon>Flavobacteriaceae</taxon>
        <taxon>Flavobacterium</taxon>
    </lineage>
</organism>
<name>A0A227NHG8_9FLAO</name>
<dbReference type="RefSeq" id="WP_089481906.1">
    <property type="nucleotide sequence ID" value="NZ_MUGS01000077.1"/>
</dbReference>
<proteinExistence type="predicted"/>
<keyword evidence="2" id="KW-1185">Reference proteome</keyword>
<dbReference type="EMBL" id="MUGS01000077">
    <property type="protein sequence ID" value="OXE97143.1"/>
    <property type="molecule type" value="Genomic_DNA"/>
</dbReference>
<evidence type="ECO:0000313" key="1">
    <source>
        <dbReference type="EMBL" id="OXE97143.1"/>
    </source>
</evidence>
<protein>
    <submittedName>
        <fullName evidence="1">Uncharacterized protein</fullName>
    </submittedName>
</protein>
<evidence type="ECO:0000313" key="2">
    <source>
        <dbReference type="Proteomes" id="UP000214684"/>
    </source>
</evidence>